<dbReference type="Gene3D" id="2.10.109.10">
    <property type="entry name" value="Umud Fragment, subunit A"/>
    <property type="match status" value="1"/>
</dbReference>
<dbReference type="PROSITE" id="PS00760">
    <property type="entry name" value="SPASE_I_2"/>
    <property type="match status" value="1"/>
</dbReference>
<reference evidence="9 10" key="1">
    <citation type="submission" date="2016-10" db="EMBL/GenBank/DDBJ databases">
        <authorList>
            <person name="de Groot N.N."/>
        </authorList>
    </citation>
    <scope>NUCLEOTIDE SEQUENCE [LARGE SCALE GENOMIC DNA]</scope>
    <source>
        <strain evidence="9 10">DSM 15695</strain>
    </source>
</reference>
<evidence type="ECO:0000313" key="9">
    <source>
        <dbReference type="EMBL" id="SEQ36580.1"/>
    </source>
</evidence>
<name>A0A1H9FF70_9LACT</name>
<proteinExistence type="inferred from homology"/>
<evidence type="ECO:0000256" key="7">
    <source>
        <dbReference type="RuleBase" id="RU362042"/>
    </source>
</evidence>
<dbReference type="STRING" id="89093.SAMN04488558_10935"/>
<evidence type="ECO:0000256" key="2">
    <source>
        <dbReference type="ARBA" id="ARBA00004401"/>
    </source>
</evidence>
<dbReference type="GO" id="GO:0006465">
    <property type="term" value="P:signal peptide processing"/>
    <property type="evidence" value="ECO:0007669"/>
    <property type="project" value="InterPro"/>
</dbReference>
<feature type="active site" evidence="6">
    <location>
        <position position="42"/>
    </location>
</feature>
<evidence type="ECO:0000256" key="5">
    <source>
        <dbReference type="ARBA" id="ARBA00022801"/>
    </source>
</evidence>
<dbReference type="RefSeq" id="WP_200793430.1">
    <property type="nucleotide sequence ID" value="NZ_CP149446.1"/>
</dbReference>
<accession>A0A1H9FF70</accession>
<dbReference type="EC" id="3.4.21.89" evidence="4 7"/>
<keyword evidence="5 7" id="KW-0378">Hydrolase</keyword>
<feature type="active site" evidence="6">
    <location>
        <position position="81"/>
    </location>
</feature>
<comment type="catalytic activity">
    <reaction evidence="1 7">
        <text>Cleavage of hydrophobic, N-terminal signal or leader sequences from secreted and periplasmic proteins.</text>
        <dbReference type="EC" id="3.4.21.89"/>
    </reaction>
</comment>
<keyword evidence="7" id="KW-0812">Transmembrane</keyword>
<dbReference type="PANTHER" id="PTHR43390">
    <property type="entry name" value="SIGNAL PEPTIDASE I"/>
    <property type="match status" value="1"/>
</dbReference>
<dbReference type="GO" id="GO:0009003">
    <property type="term" value="F:signal peptidase activity"/>
    <property type="evidence" value="ECO:0007669"/>
    <property type="project" value="UniProtKB-EC"/>
</dbReference>
<dbReference type="SUPFAM" id="SSF51306">
    <property type="entry name" value="LexA/Signal peptidase"/>
    <property type="match status" value="1"/>
</dbReference>
<evidence type="ECO:0000256" key="6">
    <source>
        <dbReference type="PIRSR" id="PIRSR600223-1"/>
    </source>
</evidence>
<dbReference type="InterPro" id="IPR019758">
    <property type="entry name" value="Pept_S26A_signal_pept_1_CS"/>
</dbReference>
<dbReference type="AlphaFoldDB" id="A0A1H9FF70"/>
<dbReference type="GO" id="GO:0005886">
    <property type="term" value="C:plasma membrane"/>
    <property type="evidence" value="ECO:0007669"/>
    <property type="project" value="UniProtKB-SubCell"/>
</dbReference>
<dbReference type="PROSITE" id="PS00761">
    <property type="entry name" value="SPASE_I_3"/>
    <property type="match status" value="1"/>
</dbReference>
<dbReference type="InterPro" id="IPR036286">
    <property type="entry name" value="LexA/Signal_pep-like_sf"/>
</dbReference>
<evidence type="ECO:0000259" key="8">
    <source>
        <dbReference type="Pfam" id="PF10502"/>
    </source>
</evidence>
<dbReference type="PANTHER" id="PTHR43390:SF1">
    <property type="entry name" value="CHLOROPLAST PROCESSING PEPTIDASE"/>
    <property type="match status" value="1"/>
</dbReference>
<feature type="transmembrane region" description="Helical" evidence="7">
    <location>
        <begin position="12"/>
        <end position="33"/>
    </location>
</feature>
<feature type="domain" description="Peptidase S26" evidence="8">
    <location>
        <begin position="13"/>
        <end position="174"/>
    </location>
</feature>
<dbReference type="InterPro" id="IPR019533">
    <property type="entry name" value="Peptidase_S26"/>
</dbReference>
<evidence type="ECO:0000256" key="1">
    <source>
        <dbReference type="ARBA" id="ARBA00000677"/>
    </source>
</evidence>
<comment type="similarity">
    <text evidence="3 7">Belongs to the peptidase S26 family.</text>
</comment>
<evidence type="ECO:0000256" key="4">
    <source>
        <dbReference type="ARBA" id="ARBA00013208"/>
    </source>
</evidence>
<dbReference type="NCBIfam" id="TIGR02227">
    <property type="entry name" value="sigpep_I_bact"/>
    <property type="match status" value="1"/>
</dbReference>
<dbReference type="Pfam" id="PF10502">
    <property type="entry name" value="Peptidase_S26"/>
    <property type="match status" value="1"/>
</dbReference>
<dbReference type="InterPro" id="IPR000223">
    <property type="entry name" value="Pept_S26A_signal_pept_1"/>
</dbReference>
<dbReference type="EMBL" id="FOEN01000009">
    <property type="protein sequence ID" value="SEQ36580.1"/>
    <property type="molecule type" value="Genomic_DNA"/>
</dbReference>
<organism evidence="9 10">
    <name type="scientific">Ignavigranum ruoffiae</name>
    <dbReference type="NCBI Taxonomy" id="89093"/>
    <lineage>
        <taxon>Bacteria</taxon>
        <taxon>Bacillati</taxon>
        <taxon>Bacillota</taxon>
        <taxon>Bacilli</taxon>
        <taxon>Lactobacillales</taxon>
        <taxon>Aerococcaceae</taxon>
        <taxon>Ignavigranum</taxon>
    </lineage>
</organism>
<keyword evidence="7" id="KW-0472">Membrane</keyword>
<keyword evidence="7" id="KW-1133">Transmembrane helix</keyword>
<comment type="subcellular location">
    <subcellularLocation>
        <location evidence="2">Cell membrane</location>
        <topology evidence="2">Single-pass type II membrane protein</topology>
    </subcellularLocation>
    <subcellularLocation>
        <location evidence="7">Membrane</location>
        <topology evidence="7">Single-pass type II membrane protein</topology>
    </subcellularLocation>
</comment>
<protein>
    <recommendedName>
        <fullName evidence="4 7">Signal peptidase I</fullName>
        <ecNumber evidence="4 7">3.4.21.89</ecNumber>
    </recommendedName>
</protein>
<keyword evidence="10" id="KW-1185">Reference proteome</keyword>
<keyword evidence="7" id="KW-0645">Protease</keyword>
<dbReference type="PRINTS" id="PR00727">
    <property type="entry name" value="LEADERPTASE"/>
</dbReference>
<dbReference type="Proteomes" id="UP000198833">
    <property type="component" value="Unassembled WGS sequence"/>
</dbReference>
<dbReference type="CDD" id="cd06530">
    <property type="entry name" value="S26_SPase_I"/>
    <property type="match status" value="1"/>
</dbReference>
<evidence type="ECO:0000256" key="3">
    <source>
        <dbReference type="ARBA" id="ARBA00009370"/>
    </source>
</evidence>
<evidence type="ECO:0000313" key="10">
    <source>
        <dbReference type="Proteomes" id="UP000198833"/>
    </source>
</evidence>
<dbReference type="InterPro" id="IPR019757">
    <property type="entry name" value="Pept_S26A_signal_pept_1_Lys-AS"/>
</dbReference>
<sequence>MSKITAFLKEIVSLLLTLAVMLLAIKLVFFYVAEPFIVNGRSMDNTLQSGERLLMLKQNKIERFDVVVFPSPIEADKLYIKRVIGLPGDTIEYKNDQLILNGHALTEPYLQDLSQQTSGPFTYDFRLQDVTGEQKVPQGKLFVMGDNRRNSLDGRSFGFINLEDIVGEADLVHWPLDKIHLLDQYNLSADGQEIVKE</sequence>
<dbReference type="GO" id="GO:0004252">
    <property type="term" value="F:serine-type endopeptidase activity"/>
    <property type="evidence" value="ECO:0007669"/>
    <property type="project" value="InterPro"/>
</dbReference>
<gene>
    <name evidence="9" type="ORF">SAMN04488558_10935</name>
</gene>